<name>B0MK37_9FIRM</name>
<reference evidence="1" key="2">
    <citation type="submission" date="2014-06" db="EMBL/GenBank/DDBJ databases">
        <title>Draft genome sequence of Eubacterium siraeum (DSM 15702).</title>
        <authorList>
            <person name="Sudarsanam P."/>
            <person name="Ley R."/>
            <person name="Guruge J."/>
            <person name="Turnbaugh P.J."/>
            <person name="Mahowald M."/>
            <person name="Liep D."/>
            <person name="Gordon J."/>
        </authorList>
    </citation>
    <scope>NUCLEOTIDE SEQUENCE</scope>
    <source>
        <strain evidence="1">DSM 15702</strain>
    </source>
</reference>
<organism evidence="1 2">
    <name type="scientific">[Eubacterium] siraeum DSM 15702</name>
    <dbReference type="NCBI Taxonomy" id="428128"/>
    <lineage>
        <taxon>Bacteria</taxon>
        <taxon>Bacillati</taxon>
        <taxon>Bacillota</taxon>
        <taxon>Clostridia</taxon>
        <taxon>Eubacteriales</taxon>
        <taxon>Oscillospiraceae</taxon>
        <taxon>Oscillospiraceae incertae sedis</taxon>
    </lineage>
</organism>
<accession>B0MK37</accession>
<evidence type="ECO:0000313" key="1">
    <source>
        <dbReference type="EMBL" id="EDS01969.1"/>
    </source>
</evidence>
<sequence length="54" mass="6417">MKSRLFLHNRLSDTAFFLISAPLHLQLYNMHKSNGLILAIFIEKKIDKMRFKLI</sequence>
<dbReference type="Proteomes" id="UP000005326">
    <property type="component" value="Unassembled WGS sequence"/>
</dbReference>
<protein>
    <submittedName>
        <fullName evidence="1">Uncharacterized protein</fullName>
    </submittedName>
</protein>
<dbReference type="EMBL" id="ABCA03000023">
    <property type="protein sequence ID" value="EDS01969.1"/>
    <property type="molecule type" value="Genomic_DNA"/>
</dbReference>
<gene>
    <name evidence="1" type="ORF">EUBSIR_00169</name>
</gene>
<comment type="caution">
    <text evidence="1">The sequence shown here is derived from an EMBL/GenBank/DDBJ whole genome shotgun (WGS) entry which is preliminary data.</text>
</comment>
<keyword evidence="2" id="KW-1185">Reference proteome</keyword>
<dbReference type="AlphaFoldDB" id="B0MK37"/>
<reference evidence="1" key="1">
    <citation type="submission" date="2007-10" db="EMBL/GenBank/DDBJ databases">
        <authorList>
            <person name="Fulton L."/>
            <person name="Clifton S."/>
            <person name="Fulton B."/>
            <person name="Xu J."/>
            <person name="Minx P."/>
            <person name="Pepin K.H."/>
            <person name="Johnson M."/>
            <person name="Thiruvilangam P."/>
            <person name="Bhonagiri V."/>
            <person name="Nash W.E."/>
            <person name="Mardis E.R."/>
            <person name="Wilson R.K."/>
        </authorList>
    </citation>
    <scope>NUCLEOTIDE SEQUENCE [LARGE SCALE GENOMIC DNA]</scope>
    <source>
        <strain evidence="1">DSM 15702</strain>
    </source>
</reference>
<evidence type="ECO:0000313" key="2">
    <source>
        <dbReference type="Proteomes" id="UP000005326"/>
    </source>
</evidence>
<proteinExistence type="predicted"/>